<sequence length="488" mass="55087">MEFRLRGFAEKTLKRLRPYYTFGGSYRPDRPRKASIDAPRRASTSSADRPRCDPHPQNCDKTDRTNHASKNNTTDIEYTTKGMADLVTPRVTNLPAEVSVEQSEGMVDLHDTPSYTEGSSRVILANDGTKACLALLLTDEMVSKINQISTLDRQVRALKGKFHDADCAASIAQIYLDESSDLINVTEEKRDKTLKRKQQIADILTSYKNKLAFARDQLQERFEDALHGAGLFTSKPDDEIAVEVPDDSETQLPKRMPGSTSYTDTTSITVEHQNRLAAYESMKERKEELQELQDIFDDREQRYDQEILSYRQAVENGDCWLSRSLFDRMWISEGQNLMQALADAEVSLEHAKSQVRALGFIGNAWDQESNFVDHPDDGYPESLEAALCGQVNRGSIEAWMTEVPEFQVEVVTDSQDEEGTVSQEEEGRISRDEEGTVSRDEKGVEDQNGDGWDAETVEDQDGDEWDAKSVKMSDSISVYLPRTQSSED</sequence>
<proteinExistence type="predicted"/>
<protein>
    <submittedName>
        <fullName evidence="2">Uncharacterized protein</fullName>
    </submittedName>
</protein>
<dbReference type="AlphaFoldDB" id="A0A5M8PV58"/>
<reference evidence="2 3" key="1">
    <citation type="submission" date="2019-09" db="EMBL/GenBank/DDBJ databases">
        <title>The hologenome of the rock-dwelling lichen Lasallia pustulata.</title>
        <authorList>
            <person name="Greshake Tzovaras B."/>
            <person name="Segers F."/>
            <person name="Bicker A."/>
            <person name="Dal Grande F."/>
            <person name="Otte J."/>
            <person name="Hankeln T."/>
            <person name="Schmitt I."/>
            <person name="Ebersberger I."/>
        </authorList>
    </citation>
    <scope>NUCLEOTIDE SEQUENCE [LARGE SCALE GENOMIC DNA]</scope>
    <source>
        <strain evidence="2">A1-1</strain>
    </source>
</reference>
<feature type="region of interest" description="Disordered" evidence="1">
    <location>
        <begin position="20"/>
        <end position="77"/>
    </location>
</feature>
<evidence type="ECO:0000313" key="3">
    <source>
        <dbReference type="Proteomes" id="UP000324767"/>
    </source>
</evidence>
<feature type="compositionally biased region" description="Acidic residues" evidence="1">
    <location>
        <begin position="452"/>
        <end position="464"/>
    </location>
</feature>
<dbReference type="EMBL" id="VXIT01000004">
    <property type="protein sequence ID" value="KAA6413510.1"/>
    <property type="molecule type" value="Genomic_DNA"/>
</dbReference>
<gene>
    <name evidence="2" type="ORF">FRX48_03256</name>
</gene>
<feature type="compositionally biased region" description="Basic and acidic residues" evidence="1">
    <location>
        <begin position="425"/>
        <end position="445"/>
    </location>
</feature>
<name>A0A5M8PV58_9LECA</name>
<dbReference type="Proteomes" id="UP000324767">
    <property type="component" value="Unassembled WGS sequence"/>
</dbReference>
<dbReference type="OrthoDB" id="5391053at2759"/>
<evidence type="ECO:0000313" key="2">
    <source>
        <dbReference type="EMBL" id="KAA6413510.1"/>
    </source>
</evidence>
<evidence type="ECO:0000256" key="1">
    <source>
        <dbReference type="SAM" id="MobiDB-lite"/>
    </source>
</evidence>
<comment type="caution">
    <text evidence="2">The sequence shown here is derived from an EMBL/GenBank/DDBJ whole genome shotgun (WGS) entry which is preliminary data.</text>
</comment>
<feature type="compositionally biased region" description="Basic and acidic residues" evidence="1">
    <location>
        <begin position="27"/>
        <end position="40"/>
    </location>
</feature>
<accession>A0A5M8PV58</accession>
<feature type="region of interest" description="Disordered" evidence="1">
    <location>
        <begin position="412"/>
        <end position="488"/>
    </location>
</feature>
<feature type="compositionally biased region" description="Polar residues" evidence="1">
    <location>
        <begin position="68"/>
        <end position="77"/>
    </location>
</feature>
<feature type="compositionally biased region" description="Basic and acidic residues" evidence="1">
    <location>
        <begin position="48"/>
        <end position="66"/>
    </location>
</feature>
<feature type="region of interest" description="Disordered" evidence="1">
    <location>
        <begin position="244"/>
        <end position="264"/>
    </location>
</feature>
<organism evidence="2 3">
    <name type="scientific">Lasallia pustulata</name>
    <dbReference type="NCBI Taxonomy" id="136370"/>
    <lineage>
        <taxon>Eukaryota</taxon>
        <taxon>Fungi</taxon>
        <taxon>Dikarya</taxon>
        <taxon>Ascomycota</taxon>
        <taxon>Pezizomycotina</taxon>
        <taxon>Lecanoromycetes</taxon>
        <taxon>OSLEUM clade</taxon>
        <taxon>Umbilicariomycetidae</taxon>
        <taxon>Umbilicariales</taxon>
        <taxon>Umbilicariaceae</taxon>
        <taxon>Lasallia</taxon>
    </lineage>
</organism>